<dbReference type="EMBL" id="CP003219">
    <property type="protein sequence ID" value="AEW97227.1"/>
    <property type="molecule type" value="Genomic_DNA"/>
</dbReference>
<name>F8JRR8_STREN</name>
<organism evidence="2 3">
    <name type="scientific">Streptantibioticus cattleyicolor (strain ATCC 35852 / DSM 46488 / JCM 4925 / NBRC 14057 / NRRL 8057)</name>
    <name type="common">Streptomyces cattleya</name>
    <dbReference type="NCBI Taxonomy" id="1003195"/>
    <lineage>
        <taxon>Bacteria</taxon>
        <taxon>Bacillati</taxon>
        <taxon>Actinomycetota</taxon>
        <taxon>Actinomycetes</taxon>
        <taxon>Kitasatosporales</taxon>
        <taxon>Streptomycetaceae</taxon>
        <taxon>Streptantibioticus</taxon>
    </lineage>
</organism>
<gene>
    <name evidence="2" type="ordered locus">SCATT_48560</name>
</gene>
<dbReference type="KEGG" id="sct:SCAT_4862"/>
<dbReference type="KEGG" id="scy:SCATT_48560"/>
<evidence type="ECO:0000313" key="3">
    <source>
        <dbReference type="Proteomes" id="UP000007842"/>
    </source>
</evidence>
<accession>F8JRR8</accession>
<accession>G8WXS7</accession>
<dbReference type="HOGENOM" id="CLU_2958692_0_0_11"/>
<keyword evidence="3" id="KW-1185">Reference proteome</keyword>
<dbReference type="RefSeq" id="WP_014145566.1">
    <property type="nucleotide sequence ID" value="NC_016111.1"/>
</dbReference>
<reference evidence="3" key="1">
    <citation type="submission" date="2011-12" db="EMBL/GenBank/DDBJ databases">
        <title>Complete genome sequence of Streptomyces cattleya strain DSM 46488.</title>
        <authorList>
            <person name="Ou H.-Y."/>
            <person name="Li P."/>
            <person name="Zhao C."/>
            <person name="O'Hagan D."/>
            <person name="Deng Z."/>
        </authorList>
    </citation>
    <scope>NUCLEOTIDE SEQUENCE [LARGE SCALE GENOMIC DNA]</scope>
    <source>
        <strain evidence="3">ATCC 35852 / DSM 46488 / JCM 4925 / NBRC 14057 / NRRL 8057</strain>
    </source>
</reference>
<feature type="compositionally biased region" description="Low complexity" evidence="1">
    <location>
        <begin position="34"/>
        <end position="53"/>
    </location>
</feature>
<evidence type="ECO:0000313" key="2">
    <source>
        <dbReference type="EMBL" id="AEW97227.1"/>
    </source>
</evidence>
<sequence>MRWDNLEIGGTAPAARRGQTGPDATRPGPLALFGGPARRTAPRARPAQAGPGPVQLSLP</sequence>
<protein>
    <submittedName>
        <fullName evidence="2">Uncharacterized protein</fullName>
    </submittedName>
</protein>
<proteinExistence type="predicted"/>
<dbReference type="PATRIC" id="fig|1003195.11.peg.6290"/>
<feature type="region of interest" description="Disordered" evidence="1">
    <location>
        <begin position="1"/>
        <end position="59"/>
    </location>
</feature>
<dbReference type="Proteomes" id="UP000007842">
    <property type="component" value="Chromosome"/>
</dbReference>
<dbReference type="AlphaFoldDB" id="F8JRR8"/>
<evidence type="ECO:0000256" key="1">
    <source>
        <dbReference type="SAM" id="MobiDB-lite"/>
    </source>
</evidence>